<dbReference type="OrthoDB" id="9806869at2"/>
<gene>
    <name evidence="1" type="ORF">SAMN05444280_105172</name>
</gene>
<accession>A0A1M6DT19</accession>
<dbReference type="RefSeq" id="WP_073166562.1">
    <property type="nucleotide sequence ID" value="NZ_FQZE01000005.1"/>
</dbReference>
<evidence type="ECO:0000313" key="1">
    <source>
        <dbReference type="EMBL" id="SHI76384.1"/>
    </source>
</evidence>
<reference evidence="1 2" key="1">
    <citation type="submission" date="2016-11" db="EMBL/GenBank/DDBJ databases">
        <authorList>
            <person name="Jaros S."/>
            <person name="Januszkiewicz K."/>
            <person name="Wedrychowicz H."/>
        </authorList>
    </citation>
    <scope>NUCLEOTIDE SEQUENCE [LARGE SCALE GENOMIC DNA]</scope>
    <source>
        <strain evidence="1 2">DSM 27063</strain>
    </source>
</reference>
<dbReference type="Pfam" id="PF13366">
    <property type="entry name" value="PDDEXK_3"/>
    <property type="match status" value="1"/>
</dbReference>
<keyword evidence="2" id="KW-1185">Reference proteome</keyword>
<dbReference type="STRING" id="1168035.SAMN05444280_105172"/>
<dbReference type="EMBL" id="FQZE01000005">
    <property type="protein sequence ID" value="SHI76384.1"/>
    <property type="molecule type" value="Genomic_DNA"/>
</dbReference>
<protein>
    <submittedName>
        <fullName evidence="1">GxxExxY protein</fullName>
    </submittedName>
</protein>
<organism evidence="1 2">
    <name type="scientific">Tangfeifania diversioriginum</name>
    <dbReference type="NCBI Taxonomy" id="1168035"/>
    <lineage>
        <taxon>Bacteria</taxon>
        <taxon>Pseudomonadati</taxon>
        <taxon>Bacteroidota</taxon>
        <taxon>Bacteroidia</taxon>
        <taxon>Marinilabiliales</taxon>
        <taxon>Prolixibacteraceae</taxon>
        <taxon>Tangfeifania</taxon>
    </lineage>
</organism>
<dbReference type="NCBIfam" id="TIGR04256">
    <property type="entry name" value="GxxExxY"/>
    <property type="match status" value="1"/>
</dbReference>
<evidence type="ECO:0000313" key="2">
    <source>
        <dbReference type="Proteomes" id="UP000184050"/>
    </source>
</evidence>
<dbReference type="Proteomes" id="UP000184050">
    <property type="component" value="Unassembled WGS sequence"/>
</dbReference>
<name>A0A1M6DT19_9BACT</name>
<dbReference type="AlphaFoldDB" id="A0A1M6DT19"/>
<proteinExistence type="predicted"/>
<dbReference type="InterPro" id="IPR026350">
    <property type="entry name" value="GxxExxY"/>
</dbReference>
<sequence length="130" mass="15459">MSRNYDDKKYPLQKESYEIIGICMEVHRILGKGFLEIVYKDALEYEFTKKGIPYEREKKYEIEYKDIILPHHFYADFVVYNKIILEVKAQQGIVENHYKWVINYLAASKCKLGLIVNFGEDSLITKRVIL</sequence>